<evidence type="ECO:0000313" key="3">
    <source>
        <dbReference type="Proteomes" id="UP001079657"/>
    </source>
</evidence>
<keyword evidence="3" id="KW-1185">Reference proteome</keyword>
<keyword evidence="1" id="KW-1133">Transmembrane helix</keyword>
<feature type="transmembrane region" description="Helical" evidence="1">
    <location>
        <begin position="6"/>
        <end position="39"/>
    </location>
</feature>
<accession>A0ABT4CQ25</accession>
<dbReference type="EMBL" id="JAPQES010000003">
    <property type="protein sequence ID" value="MCY6371058.1"/>
    <property type="molecule type" value="Genomic_DNA"/>
</dbReference>
<gene>
    <name evidence="2" type="ORF">OXH55_10475</name>
</gene>
<protein>
    <recommendedName>
        <fullName evidence="4">DUF1097 domain-containing protein</fullName>
    </recommendedName>
</protein>
<keyword evidence="1" id="KW-0472">Membrane</keyword>
<keyword evidence="1" id="KW-0812">Transmembrane</keyword>
<feature type="transmembrane region" description="Helical" evidence="1">
    <location>
        <begin position="101"/>
        <end position="118"/>
    </location>
</feature>
<proteinExistence type="predicted"/>
<sequence>MSKKNAFVFLCIVIIALLTFIPFGSYGIGLGITSIILAFAFIGENYTENKLKTIFGNMAIILILSIIGTLVANNNIYICTLVTCIVGFFIFYLFSYENRISISLFSMGYYMFIIWNPIPISQLPVRLLINAYGVFVTFGLYFLVFKVK</sequence>
<feature type="transmembrane region" description="Helical" evidence="1">
    <location>
        <begin position="124"/>
        <end position="145"/>
    </location>
</feature>
<reference evidence="2" key="1">
    <citation type="submission" date="2022-12" db="EMBL/GenBank/DDBJ databases">
        <authorList>
            <person name="Wang J."/>
        </authorList>
    </citation>
    <scope>NUCLEOTIDE SEQUENCE</scope>
    <source>
        <strain evidence="2">HY-42-06</strain>
    </source>
</reference>
<evidence type="ECO:0008006" key="4">
    <source>
        <dbReference type="Google" id="ProtNLM"/>
    </source>
</evidence>
<feature type="transmembrane region" description="Helical" evidence="1">
    <location>
        <begin position="51"/>
        <end position="69"/>
    </location>
</feature>
<comment type="caution">
    <text evidence="2">The sequence shown here is derived from an EMBL/GenBank/DDBJ whole genome shotgun (WGS) entry which is preliminary data.</text>
</comment>
<evidence type="ECO:0000313" key="2">
    <source>
        <dbReference type="EMBL" id="MCY6371058.1"/>
    </source>
</evidence>
<dbReference type="RefSeq" id="WP_268049896.1">
    <property type="nucleotide sequence ID" value="NZ_JAPQES010000003.1"/>
</dbReference>
<name>A0ABT4CQ25_9CLOT</name>
<evidence type="ECO:0000256" key="1">
    <source>
        <dbReference type="SAM" id="Phobius"/>
    </source>
</evidence>
<organism evidence="2 3">
    <name type="scientific">Clostridium ganghwense</name>
    <dbReference type="NCBI Taxonomy" id="312089"/>
    <lineage>
        <taxon>Bacteria</taxon>
        <taxon>Bacillati</taxon>
        <taxon>Bacillota</taxon>
        <taxon>Clostridia</taxon>
        <taxon>Eubacteriales</taxon>
        <taxon>Clostridiaceae</taxon>
        <taxon>Clostridium</taxon>
    </lineage>
</organism>
<dbReference type="Proteomes" id="UP001079657">
    <property type="component" value="Unassembled WGS sequence"/>
</dbReference>
<feature type="transmembrane region" description="Helical" evidence="1">
    <location>
        <begin position="75"/>
        <end position="94"/>
    </location>
</feature>